<dbReference type="SUPFAM" id="SSF64005">
    <property type="entry name" value="Undecaprenyl diphosphate synthase"/>
    <property type="match status" value="1"/>
</dbReference>
<dbReference type="PANTHER" id="PTHR21528:SF0">
    <property type="entry name" value="DEHYDRODOLICHYL DIPHOSPHATE SYNTHASE COMPLEX SUBUNIT NUS1"/>
    <property type="match status" value="1"/>
</dbReference>
<evidence type="ECO:0000256" key="11">
    <source>
        <dbReference type="ARBA" id="ARBA00023136"/>
    </source>
</evidence>
<dbReference type="GO" id="GO:0045547">
    <property type="term" value="F:ditrans,polycis-polyprenyl diphosphate synthase [(2E,6E)-farnesyl diphosphate specific] activity"/>
    <property type="evidence" value="ECO:0007669"/>
    <property type="project" value="UniProtKB-EC"/>
</dbReference>
<evidence type="ECO:0000256" key="6">
    <source>
        <dbReference type="ARBA" id="ARBA00022679"/>
    </source>
</evidence>
<evidence type="ECO:0000256" key="12">
    <source>
        <dbReference type="ARBA" id="ARBA00047353"/>
    </source>
</evidence>
<evidence type="ECO:0000256" key="4">
    <source>
        <dbReference type="ARBA" id="ARBA00005432"/>
    </source>
</evidence>
<keyword evidence="6" id="KW-0808">Transferase</keyword>
<evidence type="ECO:0000256" key="2">
    <source>
        <dbReference type="ARBA" id="ARBA00004586"/>
    </source>
</evidence>
<dbReference type="Proteomes" id="UP001151699">
    <property type="component" value="Chromosome X"/>
</dbReference>
<dbReference type="InterPro" id="IPR038887">
    <property type="entry name" value="Nus1/NgBR"/>
</dbReference>
<sequence length="248" mass="29190">MFSGDYRYYLWKTVHILMFIVQQIVRSYEGIKSNVLRFCSKNVKSEKFLIGECKQMCVKIPKHIVLILGERRLDFASISNIIAWSALADIKCISVYDYTGIFLDKRKQFLKYLEKEKNLYYDPSSRNITQGSIVYKNGVRHSMSLNILDPRHSKFQMSELCKRLAQRGESTHELNINYIDKKISESDQYVCDPELGLYFDDVCCTFGLLPWQLRLTEFVKVNFYSTINITNFLDALYIYSKCEQRFGK</sequence>
<organism evidence="13 14">
    <name type="scientific">Pseudolycoriella hygida</name>
    <dbReference type="NCBI Taxonomy" id="35572"/>
    <lineage>
        <taxon>Eukaryota</taxon>
        <taxon>Metazoa</taxon>
        <taxon>Ecdysozoa</taxon>
        <taxon>Arthropoda</taxon>
        <taxon>Hexapoda</taxon>
        <taxon>Insecta</taxon>
        <taxon>Pterygota</taxon>
        <taxon>Neoptera</taxon>
        <taxon>Endopterygota</taxon>
        <taxon>Diptera</taxon>
        <taxon>Nematocera</taxon>
        <taxon>Sciaroidea</taxon>
        <taxon>Sciaridae</taxon>
        <taxon>Pseudolycoriella</taxon>
    </lineage>
</organism>
<evidence type="ECO:0000256" key="10">
    <source>
        <dbReference type="ARBA" id="ARBA00022989"/>
    </source>
</evidence>
<dbReference type="EMBL" id="WJQU01000003">
    <property type="protein sequence ID" value="KAJ6637002.1"/>
    <property type="molecule type" value="Genomic_DNA"/>
</dbReference>
<dbReference type="Gene3D" id="3.40.1180.10">
    <property type="entry name" value="Decaprenyl diphosphate synthase-like"/>
    <property type="match status" value="1"/>
</dbReference>
<evidence type="ECO:0000313" key="13">
    <source>
        <dbReference type="EMBL" id="KAJ6637002.1"/>
    </source>
</evidence>
<evidence type="ECO:0000256" key="7">
    <source>
        <dbReference type="ARBA" id="ARBA00022692"/>
    </source>
</evidence>
<dbReference type="InterPro" id="IPR036424">
    <property type="entry name" value="UPP_synth-like_sf"/>
</dbReference>
<accession>A0A9Q0MUY9</accession>
<proteinExistence type="inferred from homology"/>
<evidence type="ECO:0000256" key="1">
    <source>
        <dbReference type="ARBA" id="ARBA00001946"/>
    </source>
</evidence>
<comment type="caution">
    <text evidence="13">The sequence shown here is derived from an EMBL/GenBank/DDBJ whole genome shotgun (WGS) entry which is preliminary data.</text>
</comment>
<keyword evidence="10" id="KW-1133">Transmembrane helix</keyword>
<dbReference type="EC" id="2.5.1.87" evidence="5"/>
<evidence type="ECO:0000256" key="8">
    <source>
        <dbReference type="ARBA" id="ARBA00022824"/>
    </source>
</evidence>
<dbReference type="GO" id="GO:1904423">
    <property type="term" value="C:dehydrodolichyl diphosphate synthase complex"/>
    <property type="evidence" value="ECO:0007669"/>
    <property type="project" value="InterPro"/>
</dbReference>
<dbReference type="GO" id="GO:0005789">
    <property type="term" value="C:endoplasmic reticulum membrane"/>
    <property type="evidence" value="ECO:0007669"/>
    <property type="project" value="UniProtKB-SubCell"/>
</dbReference>
<dbReference type="AlphaFoldDB" id="A0A9Q0MUY9"/>
<comment type="similarity">
    <text evidence="4">Belongs to the UPP synthase family.</text>
</comment>
<evidence type="ECO:0000256" key="5">
    <source>
        <dbReference type="ARBA" id="ARBA00012596"/>
    </source>
</evidence>
<gene>
    <name evidence="13" type="primary">nus1</name>
    <name evidence="13" type="ORF">Bhyg_09728</name>
</gene>
<name>A0A9Q0MUY9_9DIPT</name>
<keyword evidence="9" id="KW-0460">Magnesium</keyword>
<keyword evidence="11" id="KW-0472">Membrane</keyword>
<keyword evidence="7" id="KW-0812">Transmembrane</keyword>
<evidence type="ECO:0000313" key="14">
    <source>
        <dbReference type="Proteomes" id="UP001151699"/>
    </source>
</evidence>
<comment type="subcellular location">
    <subcellularLocation>
        <location evidence="2">Endoplasmic reticulum membrane</location>
    </subcellularLocation>
</comment>
<comment type="pathway">
    <text evidence="3">Protein modification; protein glycosylation.</text>
</comment>
<dbReference type="PANTHER" id="PTHR21528">
    <property type="entry name" value="DEHYDRODOLICHYL DIPHOSPHATE SYNTHASE COMPLEX SUBUNIT NUS1"/>
    <property type="match status" value="1"/>
</dbReference>
<protein>
    <recommendedName>
        <fullName evidence="5">ditrans,polycis-polyprenyl diphosphate synthase [(2E,6E)-farnesyldiphosphate specific]</fullName>
        <ecNumber evidence="5">2.5.1.87</ecNumber>
    </recommendedName>
</protein>
<evidence type="ECO:0000256" key="9">
    <source>
        <dbReference type="ARBA" id="ARBA00022842"/>
    </source>
</evidence>
<reference evidence="13" key="1">
    <citation type="submission" date="2022-07" db="EMBL/GenBank/DDBJ databases">
        <authorList>
            <person name="Trinca V."/>
            <person name="Uliana J.V.C."/>
            <person name="Torres T.T."/>
            <person name="Ward R.J."/>
            <person name="Monesi N."/>
        </authorList>
    </citation>
    <scope>NUCLEOTIDE SEQUENCE</scope>
    <source>
        <strain evidence="13">HSMRA1968</strain>
        <tissue evidence="13">Whole embryos</tissue>
    </source>
</reference>
<dbReference type="OrthoDB" id="19639at2759"/>
<evidence type="ECO:0000256" key="3">
    <source>
        <dbReference type="ARBA" id="ARBA00004922"/>
    </source>
</evidence>
<comment type="cofactor">
    <cofactor evidence="1">
        <name>Mg(2+)</name>
        <dbReference type="ChEBI" id="CHEBI:18420"/>
    </cofactor>
</comment>
<keyword evidence="14" id="KW-1185">Reference proteome</keyword>
<comment type="catalytic activity">
    <reaction evidence="12">
        <text>n isopentenyl diphosphate + (2E,6E)-farnesyl diphosphate = a di-trans,poly-cis-polyprenyl diphosphate + n diphosphate</text>
        <dbReference type="Rhea" id="RHEA:53008"/>
        <dbReference type="Rhea" id="RHEA-COMP:19494"/>
        <dbReference type="ChEBI" id="CHEBI:33019"/>
        <dbReference type="ChEBI" id="CHEBI:128769"/>
        <dbReference type="ChEBI" id="CHEBI:136960"/>
        <dbReference type="ChEBI" id="CHEBI:175763"/>
        <dbReference type="EC" id="2.5.1.87"/>
    </reaction>
</comment>
<keyword evidence="8" id="KW-0256">Endoplasmic reticulum</keyword>